<dbReference type="PANTHER" id="PTHR35936:SF17">
    <property type="entry name" value="ARGININE-BINDING EXTRACELLULAR PROTEIN ARTP"/>
    <property type="match status" value="1"/>
</dbReference>
<dbReference type="InterPro" id="IPR001638">
    <property type="entry name" value="Solute-binding_3/MltF_N"/>
</dbReference>
<dbReference type="EMBL" id="ATCF01000022">
    <property type="protein sequence ID" value="EPD98534.1"/>
    <property type="molecule type" value="Genomic_DNA"/>
</dbReference>
<dbReference type="Gene3D" id="3.40.190.10">
    <property type="entry name" value="Periplasmic binding protein-like II"/>
    <property type="match status" value="2"/>
</dbReference>
<dbReference type="SMART" id="SM00062">
    <property type="entry name" value="PBPb"/>
    <property type="match status" value="1"/>
</dbReference>
<dbReference type="InterPro" id="IPR001320">
    <property type="entry name" value="Iontro_rcpt_C"/>
</dbReference>
<keyword evidence="1 2" id="KW-0732">Signal</keyword>
<dbReference type="eggNOG" id="COG0834">
    <property type="taxonomic scope" value="Bacteria"/>
</dbReference>
<feature type="domain" description="Solute-binding protein family 3/N-terminal" evidence="3">
    <location>
        <begin position="26"/>
        <end position="249"/>
    </location>
</feature>
<dbReference type="GO" id="GO:0015276">
    <property type="term" value="F:ligand-gated monoatomic ion channel activity"/>
    <property type="evidence" value="ECO:0007669"/>
    <property type="project" value="InterPro"/>
</dbReference>
<feature type="chain" id="PRO_5004518476" description="Solute-binding protein family 3/N-terminal domain-containing protein" evidence="2">
    <location>
        <begin position="25"/>
        <end position="258"/>
    </location>
</feature>
<dbReference type="Pfam" id="PF00497">
    <property type="entry name" value="SBP_bac_3"/>
    <property type="match status" value="1"/>
</dbReference>
<feature type="domain" description="Ionotropic glutamate receptor C-terminal" evidence="4">
    <location>
        <begin position="26"/>
        <end position="248"/>
    </location>
</feature>
<dbReference type="PANTHER" id="PTHR35936">
    <property type="entry name" value="MEMBRANE-BOUND LYTIC MUREIN TRANSGLYCOSYLASE F"/>
    <property type="match status" value="1"/>
</dbReference>
<dbReference type="SUPFAM" id="SSF53850">
    <property type="entry name" value="Periplasmic binding protein-like II"/>
    <property type="match status" value="1"/>
</dbReference>
<evidence type="ECO:0000313" key="5">
    <source>
        <dbReference type="EMBL" id="EPD98534.1"/>
    </source>
</evidence>
<protein>
    <recommendedName>
        <fullName evidence="7">Solute-binding protein family 3/N-terminal domain-containing protein</fullName>
    </recommendedName>
</protein>
<sequence>MSLKTKVLTAAAFAALLASTAVQAVTYTVGTGATYRPFEYEAPNKEIVGFDIDLMKAIAKAQGFDVEFVNTTWSTIFPALNNGDRDIIMSGITITDKRKEAVDFSEPYFLAHQLILTSSNLQIKSLKDLEGKLIAVVNASAGDVAASNAFGKASTNIRRFDNTPLALEELANGGVDAMIGDVGVLQWYMKQNPDKKFNQCRDPEFQEQYFGIGVRKGNTQVLNDVNAGLKKVIESGAYNEVYRKWFGSDAPKLPAFTK</sequence>
<organism evidence="5 6">
    <name type="scientific">Sutterella wadsworthensis HGA0223</name>
    <dbReference type="NCBI Taxonomy" id="1203554"/>
    <lineage>
        <taxon>Bacteria</taxon>
        <taxon>Pseudomonadati</taxon>
        <taxon>Pseudomonadota</taxon>
        <taxon>Betaproteobacteria</taxon>
        <taxon>Burkholderiales</taxon>
        <taxon>Sutterellaceae</taxon>
        <taxon>Sutterella</taxon>
    </lineage>
</organism>
<dbReference type="HOGENOM" id="CLU_019602_18_2_4"/>
<dbReference type="GeneID" id="64060639"/>
<gene>
    <name evidence="5" type="ORF">HMPREF1476_01573</name>
</gene>
<evidence type="ECO:0000259" key="4">
    <source>
        <dbReference type="SMART" id="SM00079"/>
    </source>
</evidence>
<keyword evidence="6" id="KW-1185">Reference proteome</keyword>
<proteinExistence type="predicted"/>
<accession>S3CDC1</accession>
<dbReference type="PATRIC" id="fig|1203554.3.peg.1651"/>
<evidence type="ECO:0000313" key="6">
    <source>
        <dbReference type="Proteomes" id="UP000014400"/>
    </source>
</evidence>
<comment type="caution">
    <text evidence="5">The sequence shown here is derived from an EMBL/GenBank/DDBJ whole genome shotgun (WGS) entry which is preliminary data.</text>
</comment>
<feature type="signal peptide" evidence="2">
    <location>
        <begin position="1"/>
        <end position="24"/>
    </location>
</feature>
<name>S3CDC1_9BURK</name>
<reference evidence="5 6" key="1">
    <citation type="submission" date="2013-04" db="EMBL/GenBank/DDBJ databases">
        <title>The Genome Sequence of Sutterella wadsworthensis HGA0223.</title>
        <authorList>
            <consortium name="The Broad Institute Genomics Platform"/>
            <person name="Earl A."/>
            <person name="Ward D."/>
            <person name="Feldgarden M."/>
            <person name="Gevers D."/>
            <person name="Schmidt T.M."/>
            <person name="Dover J."/>
            <person name="Dai D."/>
            <person name="Walker B."/>
            <person name="Young S."/>
            <person name="Zeng Q."/>
            <person name="Gargeya S."/>
            <person name="Fitzgerald M."/>
            <person name="Haas B."/>
            <person name="Abouelleil A."/>
            <person name="Allen A.W."/>
            <person name="Alvarado L."/>
            <person name="Arachchi H.M."/>
            <person name="Berlin A.M."/>
            <person name="Chapman S.B."/>
            <person name="Gainer-Dewar J."/>
            <person name="Goldberg J."/>
            <person name="Griggs A."/>
            <person name="Gujja S."/>
            <person name="Hansen M."/>
            <person name="Howarth C."/>
            <person name="Imamovic A."/>
            <person name="Ireland A."/>
            <person name="Larimer J."/>
            <person name="McCowan C."/>
            <person name="Murphy C."/>
            <person name="Pearson M."/>
            <person name="Poon T.W."/>
            <person name="Priest M."/>
            <person name="Roberts A."/>
            <person name="Saif S."/>
            <person name="Shea T."/>
            <person name="Sisk P."/>
            <person name="Sykes S."/>
            <person name="Wortman J."/>
            <person name="Nusbaum C."/>
            <person name="Birren B."/>
        </authorList>
    </citation>
    <scope>NUCLEOTIDE SEQUENCE [LARGE SCALE GENOMIC DNA]</scope>
    <source>
        <strain evidence="5 6">HGA0223</strain>
    </source>
</reference>
<dbReference type="RefSeq" id="WP_005429681.1">
    <property type="nucleotide sequence ID" value="NZ_KE150480.1"/>
</dbReference>
<dbReference type="Proteomes" id="UP000014400">
    <property type="component" value="Unassembled WGS sequence"/>
</dbReference>
<dbReference type="SMART" id="SM00079">
    <property type="entry name" value="PBPe"/>
    <property type="match status" value="1"/>
</dbReference>
<dbReference type="CDD" id="cd13624">
    <property type="entry name" value="PBP2_Arg_Lys_His"/>
    <property type="match status" value="1"/>
</dbReference>
<dbReference type="STRING" id="1203554.HMPREF1476_01573"/>
<dbReference type="GO" id="GO:0016020">
    <property type="term" value="C:membrane"/>
    <property type="evidence" value="ECO:0007669"/>
    <property type="project" value="InterPro"/>
</dbReference>
<evidence type="ECO:0000256" key="1">
    <source>
        <dbReference type="ARBA" id="ARBA00022729"/>
    </source>
</evidence>
<evidence type="ECO:0000256" key="2">
    <source>
        <dbReference type="SAM" id="SignalP"/>
    </source>
</evidence>
<evidence type="ECO:0008006" key="7">
    <source>
        <dbReference type="Google" id="ProtNLM"/>
    </source>
</evidence>
<evidence type="ECO:0000259" key="3">
    <source>
        <dbReference type="SMART" id="SM00062"/>
    </source>
</evidence>
<dbReference type="AlphaFoldDB" id="S3CDC1"/>